<dbReference type="EMBL" id="JAAUHK010000195">
    <property type="protein sequence ID" value="KAF4640451.1"/>
    <property type="molecule type" value="Genomic_DNA"/>
</dbReference>
<gene>
    <name evidence="1" type="ORF">TGRH88_043770</name>
</gene>
<evidence type="ECO:0000313" key="2">
    <source>
        <dbReference type="Proteomes" id="UP000557509"/>
    </source>
</evidence>
<dbReference type="AlphaFoldDB" id="A0A7J6K222"/>
<proteinExistence type="predicted"/>
<reference evidence="1 2" key="1">
    <citation type="submission" date="2020-03" db="EMBL/GenBank/DDBJ databases">
        <title>Genome sequence of Toxoplasma gondii RH-88 strain.</title>
        <authorList>
            <person name="Lorenzi H.A."/>
            <person name="Venepally P."/>
            <person name="Rozenberg A."/>
            <person name="Sibley D."/>
        </authorList>
    </citation>
    <scope>NUCLEOTIDE SEQUENCE [LARGE SCALE GENOMIC DNA]</scope>
    <source>
        <strain evidence="1 2">RH-88</strain>
    </source>
</reference>
<dbReference type="Proteomes" id="UP000557509">
    <property type="component" value="Unassembled WGS sequence"/>
</dbReference>
<protein>
    <submittedName>
        <fullName evidence="1">Uncharacterized protein</fullName>
    </submittedName>
</protein>
<evidence type="ECO:0000313" key="1">
    <source>
        <dbReference type="EMBL" id="KAF4640451.1"/>
    </source>
</evidence>
<keyword evidence="2" id="KW-1185">Reference proteome</keyword>
<comment type="caution">
    <text evidence="1">The sequence shown here is derived from an EMBL/GenBank/DDBJ whole genome shotgun (WGS) entry which is preliminary data.</text>
</comment>
<name>A0A7J6K222_TOXGO</name>
<sequence length="109" mass="11570">MGRKESKNGGNAKGLGVLQTNGIGVNTTWGFVFFVFFSSASAKYLKPACHQSISDPAGGRHDTADLVMIAALQMSKYLTSHSFLELMKTYLGTSGASRSTATSSMPKQS</sequence>
<organism evidence="1 2">
    <name type="scientific">Toxoplasma gondii</name>
    <dbReference type="NCBI Taxonomy" id="5811"/>
    <lineage>
        <taxon>Eukaryota</taxon>
        <taxon>Sar</taxon>
        <taxon>Alveolata</taxon>
        <taxon>Apicomplexa</taxon>
        <taxon>Conoidasida</taxon>
        <taxon>Coccidia</taxon>
        <taxon>Eucoccidiorida</taxon>
        <taxon>Eimeriorina</taxon>
        <taxon>Sarcocystidae</taxon>
        <taxon>Toxoplasma</taxon>
    </lineage>
</organism>
<accession>A0A7J6K222</accession>